<dbReference type="Ensembl" id="ENSCSAVT00000009653.1">
    <property type="protein sequence ID" value="ENSCSAVP00000009536.1"/>
    <property type="gene ID" value="ENSCSAVG00000005602.1"/>
</dbReference>
<evidence type="ECO:0000256" key="4">
    <source>
        <dbReference type="ARBA" id="ARBA00022824"/>
    </source>
</evidence>
<dbReference type="GeneTree" id="ENSGT00550000074936"/>
<evidence type="ECO:0000313" key="11">
    <source>
        <dbReference type="Proteomes" id="UP000007875"/>
    </source>
</evidence>
<evidence type="ECO:0000256" key="1">
    <source>
        <dbReference type="ARBA" id="ARBA00004397"/>
    </source>
</evidence>
<feature type="compositionally biased region" description="Basic and acidic residues" evidence="8">
    <location>
        <begin position="190"/>
        <end position="199"/>
    </location>
</feature>
<dbReference type="SUPFAM" id="SSF64356">
    <property type="entry name" value="SNARE-like"/>
    <property type="match status" value="1"/>
</dbReference>
<sequence length="624" mass="68923">MLDFFSIFSKGGIVLWCYTFQGVKANFTEPINALIKTVLLQERGGNSQFTHGPLQMQYKLDNEFELVFVVGFQKVLTLLYVDKLITDVHRDFRDRYRKKLLDIQFIEKVKKILCVLDNAEVKESNKVTTMRTFDKSGKSQKTIKSMTIDKNKDPKEVETKKKPSTPKAKKPVEGPTNGTTVANNSTDMDQIARNREAMSKRMATGKGAGKGKKTSQKKGKSARIWENGGNSKDAEALDYSGLQNEPLTNGHGEENNITDEQVKSLQIFIELSTCDLEIEEEEMIIEEEAESKSDTNICSYRKSSGGLFSMFRGLVGSKALSKEALQPVLDSMSDHLIGKNVAADIAQKMCDSVSNKLEGKILGTFSTIASTVKQSLNESLVQILTPKRRVDILRDVLEAQRAGKPYVITFCGVNGVGKSTNLAKICFWLMENGFRVLIAACDTFRAGAVEQLRTHKTRLHTLHPPSMHGGRDGVCLFEKGYGKDAAGIAMQAINAAKEQRYDVVLVDTAGRMQDNEPLMRSLAKLITVNTPDLVLFVGEALVGNEAVDQLVKFNQALADYSNSEKPRTIDGIVLTKFDTIDDKVGAAISMTYTTGQPIVFVGTGQSYPDLRSLNAKAVVHALLK</sequence>
<dbReference type="Gene3D" id="3.30.450.60">
    <property type="match status" value="1"/>
</dbReference>
<evidence type="ECO:0000256" key="8">
    <source>
        <dbReference type="SAM" id="MobiDB-lite"/>
    </source>
</evidence>
<dbReference type="InterPro" id="IPR013822">
    <property type="entry name" value="Signal_recog_particl_SRP54_hlx"/>
</dbReference>
<dbReference type="InterPro" id="IPR027417">
    <property type="entry name" value="P-loop_NTPase"/>
</dbReference>
<evidence type="ECO:0000313" key="10">
    <source>
        <dbReference type="Ensembl" id="ENSCSAVP00000009536.1"/>
    </source>
</evidence>
<keyword evidence="4" id="KW-0256">Endoplasmic reticulum</keyword>
<dbReference type="Gene3D" id="3.40.50.300">
    <property type="entry name" value="P-loop containing nucleotide triphosphate hydrolases"/>
    <property type="match status" value="1"/>
</dbReference>
<keyword evidence="6" id="KW-0472">Membrane</keyword>
<dbReference type="InterPro" id="IPR000897">
    <property type="entry name" value="SRP54_GTPase_dom"/>
</dbReference>
<dbReference type="SMART" id="SM00382">
    <property type="entry name" value="AAA"/>
    <property type="match status" value="1"/>
</dbReference>
<dbReference type="InterPro" id="IPR011012">
    <property type="entry name" value="Longin-like_dom_sf"/>
</dbReference>
<dbReference type="PROSITE" id="PS00300">
    <property type="entry name" value="SRP54"/>
    <property type="match status" value="1"/>
</dbReference>
<dbReference type="CDD" id="cd17876">
    <property type="entry name" value="SRalpha_C"/>
    <property type="match status" value="1"/>
</dbReference>
<accession>H2YW25</accession>
<keyword evidence="3" id="KW-0547">Nucleotide-binding</keyword>
<proteinExistence type="inferred from homology"/>
<dbReference type="Proteomes" id="UP000007875">
    <property type="component" value="Unassembled WGS sequence"/>
</dbReference>
<dbReference type="PANTHER" id="PTHR43134">
    <property type="entry name" value="SIGNAL RECOGNITION PARTICLE RECEPTOR SUBUNIT ALPHA"/>
    <property type="match status" value="1"/>
</dbReference>
<evidence type="ECO:0000256" key="7">
    <source>
        <dbReference type="ARBA" id="ARBA00023170"/>
    </source>
</evidence>
<evidence type="ECO:0000256" key="6">
    <source>
        <dbReference type="ARBA" id="ARBA00023136"/>
    </source>
</evidence>
<dbReference type="SUPFAM" id="SSF52540">
    <property type="entry name" value="P-loop containing nucleoside triphosphate hydrolases"/>
    <property type="match status" value="1"/>
</dbReference>
<name>H2YW25_CIOSA</name>
<dbReference type="InterPro" id="IPR007222">
    <property type="entry name" value="Sig_recog_particle_rcpt_asu_N"/>
</dbReference>
<dbReference type="GO" id="GO:0006886">
    <property type="term" value="P:intracellular protein transport"/>
    <property type="evidence" value="ECO:0007669"/>
    <property type="project" value="InterPro"/>
</dbReference>
<keyword evidence="5" id="KW-0342">GTP-binding</keyword>
<dbReference type="SMART" id="SM00962">
    <property type="entry name" value="SRP54"/>
    <property type="match status" value="1"/>
</dbReference>
<protein>
    <recommendedName>
        <fullName evidence="9">SRP54-type proteins GTP-binding domain-containing protein</fullName>
    </recommendedName>
</protein>
<dbReference type="InterPro" id="IPR042101">
    <property type="entry name" value="SRP54_N_sf"/>
</dbReference>
<evidence type="ECO:0000256" key="3">
    <source>
        <dbReference type="ARBA" id="ARBA00022741"/>
    </source>
</evidence>
<dbReference type="GO" id="GO:0005525">
    <property type="term" value="F:GTP binding"/>
    <property type="evidence" value="ECO:0007669"/>
    <property type="project" value="UniProtKB-KW"/>
</dbReference>
<feature type="compositionally biased region" description="Basic residues" evidence="8">
    <location>
        <begin position="209"/>
        <end position="221"/>
    </location>
</feature>
<evidence type="ECO:0000256" key="5">
    <source>
        <dbReference type="ARBA" id="ARBA00023134"/>
    </source>
</evidence>
<dbReference type="FunFam" id="3.30.450.60:FF:000015">
    <property type="entry name" value="Signal recognition particle receptor subunit alpha"/>
    <property type="match status" value="1"/>
</dbReference>
<organism evidence="10 11">
    <name type="scientific">Ciona savignyi</name>
    <name type="common">Pacific transparent sea squirt</name>
    <dbReference type="NCBI Taxonomy" id="51511"/>
    <lineage>
        <taxon>Eukaryota</taxon>
        <taxon>Metazoa</taxon>
        <taxon>Chordata</taxon>
        <taxon>Tunicata</taxon>
        <taxon>Ascidiacea</taxon>
        <taxon>Phlebobranchia</taxon>
        <taxon>Cionidae</taxon>
        <taxon>Ciona</taxon>
    </lineage>
</organism>
<dbReference type="GO" id="GO:0005047">
    <property type="term" value="F:signal recognition particle binding"/>
    <property type="evidence" value="ECO:0007669"/>
    <property type="project" value="InterPro"/>
</dbReference>
<dbReference type="InterPro" id="IPR003593">
    <property type="entry name" value="AAA+_ATPase"/>
</dbReference>
<dbReference type="PANTHER" id="PTHR43134:SF1">
    <property type="entry name" value="SIGNAL RECOGNITION PARTICLE RECEPTOR SUBUNIT ALPHA"/>
    <property type="match status" value="1"/>
</dbReference>
<dbReference type="GO" id="GO:0005785">
    <property type="term" value="C:signal recognition particle receptor complex"/>
    <property type="evidence" value="ECO:0007669"/>
    <property type="project" value="InterPro"/>
</dbReference>
<feature type="domain" description="SRP54-type proteins GTP-binding" evidence="9">
    <location>
        <begin position="597"/>
        <end position="610"/>
    </location>
</feature>
<reference evidence="11" key="1">
    <citation type="submission" date="2003-08" db="EMBL/GenBank/DDBJ databases">
        <authorList>
            <person name="Birren B."/>
            <person name="Nusbaum C."/>
            <person name="Abebe A."/>
            <person name="Abouelleil A."/>
            <person name="Adekoya E."/>
            <person name="Ait-zahra M."/>
            <person name="Allen N."/>
            <person name="Allen T."/>
            <person name="An P."/>
            <person name="Anderson M."/>
            <person name="Anderson S."/>
            <person name="Arachchi H."/>
            <person name="Armbruster J."/>
            <person name="Bachantsang P."/>
            <person name="Baldwin J."/>
            <person name="Barry A."/>
            <person name="Bayul T."/>
            <person name="Blitshsteyn B."/>
            <person name="Bloom T."/>
            <person name="Blye J."/>
            <person name="Boguslavskiy L."/>
            <person name="Borowsky M."/>
            <person name="Boukhgalter B."/>
            <person name="Brunache A."/>
            <person name="Butler J."/>
            <person name="Calixte N."/>
            <person name="Calvo S."/>
            <person name="Camarata J."/>
            <person name="Campo K."/>
            <person name="Chang J."/>
            <person name="Cheshatsang Y."/>
            <person name="Citroen M."/>
            <person name="Collymore A."/>
            <person name="Considine T."/>
            <person name="Cook A."/>
            <person name="Cooke P."/>
            <person name="Corum B."/>
            <person name="Cuomo C."/>
            <person name="David R."/>
            <person name="Dawoe T."/>
            <person name="Degray S."/>
            <person name="Dodge S."/>
            <person name="Dooley K."/>
            <person name="Dorje P."/>
            <person name="Dorjee K."/>
            <person name="Dorris L."/>
            <person name="Duffey N."/>
            <person name="Dupes A."/>
            <person name="Elkins T."/>
            <person name="Engels R."/>
            <person name="Erickson J."/>
            <person name="Farina A."/>
            <person name="Faro S."/>
            <person name="Ferreira P."/>
            <person name="Fischer H."/>
            <person name="Fitzgerald M."/>
            <person name="Foley K."/>
            <person name="Gage D."/>
            <person name="Galagan J."/>
            <person name="Gearin G."/>
            <person name="Gnerre S."/>
            <person name="Gnirke A."/>
            <person name="Goyette A."/>
            <person name="Graham J."/>
            <person name="Grandbois E."/>
            <person name="Gyaltsen K."/>
            <person name="Hafez N."/>
            <person name="Hagopian D."/>
            <person name="Hagos B."/>
            <person name="Hall J."/>
            <person name="Hatcher B."/>
            <person name="Heller A."/>
            <person name="Higgins H."/>
            <person name="Honan T."/>
            <person name="Horn A."/>
            <person name="Houde N."/>
            <person name="Hughes L."/>
            <person name="Hulme W."/>
            <person name="Husby E."/>
            <person name="Iliev I."/>
            <person name="Jaffe D."/>
            <person name="Jones C."/>
            <person name="Kamal M."/>
            <person name="Kamat A."/>
            <person name="Kamvysselis M."/>
            <person name="Karlsson E."/>
            <person name="Kells C."/>
            <person name="Kieu A."/>
            <person name="Kisner P."/>
            <person name="Kodira C."/>
            <person name="Kulbokas E."/>
            <person name="Labutti K."/>
            <person name="Lama D."/>
            <person name="Landers T."/>
            <person name="Leger J."/>
            <person name="Levine S."/>
            <person name="Lewis D."/>
            <person name="Lewis T."/>
            <person name="Lindblad-toh K."/>
            <person name="Liu X."/>
            <person name="Lokyitsang T."/>
            <person name="Lokyitsang Y."/>
            <person name="Lucien O."/>
            <person name="Lui A."/>
            <person name="Ma L.J."/>
            <person name="Mabbitt R."/>
            <person name="Macdonald J."/>
            <person name="Maclean C."/>
            <person name="Major J."/>
            <person name="Manning J."/>
            <person name="Marabella R."/>
            <person name="Maru K."/>
            <person name="Matthews C."/>
            <person name="Mauceli E."/>
            <person name="Mccarthy M."/>
            <person name="Mcdonough S."/>
            <person name="Mcghee T."/>
            <person name="Meldrim J."/>
            <person name="Meneus L."/>
            <person name="Mesirov J."/>
            <person name="Mihalev A."/>
            <person name="Mihova T."/>
            <person name="Mikkelsen T."/>
            <person name="Mlenga V."/>
            <person name="Moru K."/>
            <person name="Mozes J."/>
            <person name="Mulrain L."/>
            <person name="Munson G."/>
            <person name="Naylor J."/>
            <person name="Newes C."/>
            <person name="Nguyen C."/>
            <person name="Nguyen N."/>
            <person name="Nguyen T."/>
            <person name="Nicol R."/>
            <person name="Nielsen C."/>
            <person name="Nizzari M."/>
            <person name="Norbu C."/>
            <person name="Norbu N."/>
            <person name="O'donnell P."/>
            <person name="Okoawo O."/>
            <person name="O'leary S."/>
            <person name="Omotosho B."/>
            <person name="O'neill K."/>
            <person name="Osman S."/>
            <person name="Parker S."/>
            <person name="Perrin D."/>
            <person name="Phunkhang P."/>
            <person name="Piqani B."/>
            <person name="Purcell S."/>
            <person name="Rachupka T."/>
            <person name="Ramasamy U."/>
            <person name="Rameau R."/>
            <person name="Ray V."/>
            <person name="Raymond C."/>
            <person name="Retta R."/>
            <person name="Richardson S."/>
            <person name="Rise C."/>
            <person name="Rodriguez J."/>
            <person name="Rogers J."/>
            <person name="Rogov P."/>
            <person name="Rutman M."/>
            <person name="Schupbach R."/>
            <person name="Seaman C."/>
            <person name="Settipalli S."/>
            <person name="Sharpe T."/>
            <person name="Sheridan J."/>
            <person name="Sherpa N."/>
            <person name="Shi J."/>
            <person name="Smirnov S."/>
            <person name="Smith C."/>
            <person name="Sougnez C."/>
            <person name="Spencer B."/>
            <person name="Stalker J."/>
            <person name="Stange-thomann N."/>
            <person name="Stavropoulos S."/>
            <person name="Stetson K."/>
            <person name="Stone C."/>
            <person name="Stone S."/>
            <person name="Stubbs M."/>
            <person name="Talamas J."/>
            <person name="Tchuinga P."/>
            <person name="Tenzing P."/>
            <person name="Tesfaye S."/>
            <person name="Theodore J."/>
            <person name="Thoulutsang Y."/>
            <person name="Topham K."/>
            <person name="Towey S."/>
            <person name="Tsamla T."/>
            <person name="Tsomo N."/>
            <person name="Vallee D."/>
            <person name="Vassiliev H."/>
            <person name="Venkataraman V."/>
            <person name="Vinson J."/>
            <person name="Vo A."/>
            <person name="Wade C."/>
            <person name="Wang S."/>
            <person name="Wangchuk T."/>
            <person name="Wangdi T."/>
            <person name="Whittaker C."/>
            <person name="Wilkinson J."/>
            <person name="Wu Y."/>
            <person name="Wyman D."/>
            <person name="Yadav S."/>
            <person name="Yang S."/>
            <person name="Yang X."/>
            <person name="Yeager S."/>
            <person name="Yee E."/>
            <person name="Young G."/>
            <person name="Zainoun J."/>
            <person name="Zembeck L."/>
            <person name="Zimmer A."/>
            <person name="Zody M."/>
            <person name="Lander E."/>
        </authorList>
    </citation>
    <scope>NUCLEOTIDE SEQUENCE [LARGE SCALE GENOMIC DNA]</scope>
</reference>
<feature type="region of interest" description="Disordered" evidence="8">
    <location>
        <begin position="130"/>
        <end position="236"/>
    </location>
</feature>
<dbReference type="Gene3D" id="1.20.120.140">
    <property type="entry name" value="Signal recognition particle SRP54, nucleotide-binding domain"/>
    <property type="match status" value="1"/>
</dbReference>
<dbReference type="SMART" id="SM00963">
    <property type="entry name" value="SRP54_N"/>
    <property type="match status" value="1"/>
</dbReference>
<dbReference type="AlphaFoldDB" id="H2YW25"/>
<dbReference type="CDD" id="cd14826">
    <property type="entry name" value="SR_alpha_SRX"/>
    <property type="match status" value="1"/>
</dbReference>
<dbReference type="Pfam" id="PF00448">
    <property type="entry name" value="SRP54"/>
    <property type="match status" value="1"/>
</dbReference>
<dbReference type="Pfam" id="PF02881">
    <property type="entry name" value="SRP54_N"/>
    <property type="match status" value="1"/>
</dbReference>
<dbReference type="SUPFAM" id="SSF47364">
    <property type="entry name" value="Domain of the SRP/SRP receptor G-proteins"/>
    <property type="match status" value="1"/>
</dbReference>
<feature type="compositionally biased region" description="Basic and acidic residues" evidence="8">
    <location>
        <begin position="147"/>
        <end position="161"/>
    </location>
</feature>
<dbReference type="Pfam" id="PF04086">
    <property type="entry name" value="SRP-alpha_N"/>
    <property type="match status" value="1"/>
</dbReference>
<dbReference type="GO" id="GO:0006614">
    <property type="term" value="P:SRP-dependent cotranslational protein targeting to membrane"/>
    <property type="evidence" value="ECO:0007669"/>
    <property type="project" value="InterPro"/>
</dbReference>
<reference evidence="10" key="3">
    <citation type="submission" date="2025-09" db="UniProtKB">
        <authorList>
            <consortium name="Ensembl"/>
        </authorList>
    </citation>
    <scope>IDENTIFICATION</scope>
</reference>
<dbReference type="FunFam" id="3.40.50.300:FF:000188">
    <property type="entry name" value="signal recognition particle receptor subunit alpha"/>
    <property type="match status" value="1"/>
</dbReference>
<comment type="similarity">
    <text evidence="2">Belongs to the GTP-binding SRP family.</text>
</comment>
<reference evidence="10" key="2">
    <citation type="submission" date="2025-08" db="UniProtKB">
        <authorList>
            <consortium name="Ensembl"/>
        </authorList>
    </citation>
    <scope>IDENTIFICATION</scope>
</reference>
<feature type="compositionally biased region" description="Polar residues" evidence="8">
    <location>
        <begin position="176"/>
        <end position="188"/>
    </location>
</feature>
<keyword evidence="11" id="KW-1185">Reference proteome</keyword>
<dbReference type="GO" id="GO:0003924">
    <property type="term" value="F:GTPase activity"/>
    <property type="evidence" value="ECO:0007669"/>
    <property type="project" value="InterPro"/>
</dbReference>
<evidence type="ECO:0000259" key="9">
    <source>
        <dbReference type="PROSITE" id="PS00300"/>
    </source>
</evidence>
<comment type="subcellular location">
    <subcellularLocation>
        <location evidence="1">Endoplasmic reticulum membrane</location>
        <topology evidence="1">Peripheral membrane protein</topology>
        <orientation evidence="1">Cytoplasmic side</orientation>
    </subcellularLocation>
</comment>
<evidence type="ECO:0000256" key="2">
    <source>
        <dbReference type="ARBA" id="ARBA00008531"/>
    </source>
</evidence>
<dbReference type="InterPro" id="IPR036225">
    <property type="entry name" value="SRP/SRP_N"/>
</dbReference>
<keyword evidence="7" id="KW-0675">Receptor</keyword>